<dbReference type="HOGENOM" id="CLU_2192198_0_0_7"/>
<proteinExistence type="predicted"/>
<organism evidence="1 2">
    <name type="scientific">Entotheonella factor</name>
    <dbReference type="NCBI Taxonomy" id="1429438"/>
    <lineage>
        <taxon>Bacteria</taxon>
        <taxon>Pseudomonadati</taxon>
        <taxon>Nitrospinota/Tectimicrobiota group</taxon>
        <taxon>Candidatus Tectimicrobiota</taxon>
        <taxon>Candidatus Entotheonellia</taxon>
        <taxon>Candidatus Entotheonellales</taxon>
        <taxon>Candidatus Entotheonellaceae</taxon>
        <taxon>Candidatus Entotheonella</taxon>
    </lineage>
</organism>
<sequence>MWPGWVDSIVIACEHTRSASTIRAIVAAERSDGEVGGGTILIKDFQGNYCAASSDATPRFAITQTAMSDNAIDAMEGINRITEMTAYIMDRFLANAMISLSHRYSSIA</sequence>
<reference evidence="1 2" key="1">
    <citation type="journal article" date="2014" name="Nature">
        <title>An environmental bacterial taxon with a large and distinct metabolic repertoire.</title>
        <authorList>
            <person name="Wilson M.C."/>
            <person name="Mori T."/>
            <person name="Ruckert C."/>
            <person name="Uria A.R."/>
            <person name="Helf M.J."/>
            <person name="Takada K."/>
            <person name="Gernert C."/>
            <person name="Steffens U.A."/>
            <person name="Heycke N."/>
            <person name="Schmitt S."/>
            <person name="Rinke C."/>
            <person name="Helfrich E.J."/>
            <person name="Brachmann A.O."/>
            <person name="Gurgui C."/>
            <person name="Wakimoto T."/>
            <person name="Kracht M."/>
            <person name="Crusemann M."/>
            <person name="Hentschel U."/>
            <person name="Abe I."/>
            <person name="Matsunaga S."/>
            <person name="Kalinowski J."/>
            <person name="Takeyama H."/>
            <person name="Piel J."/>
        </authorList>
    </citation>
    <scope>NUCLEOTIDE SEQUENCE [LARGE SCALE GENOMIC DNA]</scope>
    <source>
        <strain evidence="2">TSY1</strain>
    </source>
</reference>
<dbReference type="Proteomes" id="UP000019141">
    <property type="component" value="Unassembled WGS sequence"/>
</dbReference>
<keyword evidence="2" id="KW-1185">Reference proteome</keyword>
<evidence type="ECO:0000313" key="2">
    <source>
        <dbReference type="Proteomes" id="UP000019141"/>
    </source>
</evidence>
<accession>W4LHT1</accession>
<dbReference type="AlphaFoldDB" id="W4LHT1"/>
<evidence type="ECO:0000313" key="1">
    <source>
        <dbReference type="EMBL" id="ETW97668.1"/>
    </source>
</evidence>
<gene>
    <name evidence="1" type="ORF">ETSY1_21770</name>
</gene>
<name>W4LHT1_ENTF1</name>
<protein>
    <submittedName>
        <fullName evidence="1">Uncharacterized protein</fullName>
    </submittedName>
</protein>
<comment type="caution">
    <text evidence="1">The sequence shown here is derived from an EMBL/GenBank/DDBJ whole genome shotgun (WGS) entry which is preliminary data.</text>
</comment>
<dbReference type="EMBL" id="AZHW01000636">
    <property type="protein sequence ID" value="ETW97668.1"/>
    <property type="molecule type" value="Genomic_DNA"/>
</dbReference>